<dbReference type="AlphaFoldDB" id="A0A1Y3EHE5"/>
<sequence length="101" mass="11478">MTSCRHSACVPAQRLCRMRTIVKEMFMTQSLPLSFGIYLHYQTNIHCPLIVILLTSSQSNTSTLISCQNGKQNQQALKLEVLICLINLKDKTKEKSCQTLF</sequence>
<evidence type="ECO:0000313" key="2">
    <source>
        <dbReference type="Proteomes" id="UP000243006"/>
    </source>
</evidence>
<comment type="caution">
    <text evidence="1">The sequence shown here is derived from an EMBL/GenBank/DDBJ whole genome shotgun (WGS) entry which is preliminary data.</text>
</comment>
<protein>
    <submittedName>
        <fullName evidence="1">Uncharacterized protein</fullName>
    </submittedName>
</protein>
<dbReference type="Proteomes" id="UP000243006">
    <property type="component" value="Unassembled WGS sequence"/>
</dbReference>
<name>A0A1Y3EHE5_9BILA</name>
<dbReference type="EMBL" id="LVZM01015717">
    <property type="protein sequence ID" value="OUC43247.1"/>
    <property type="molecule type" value="Genomic_DNA"/>
</dbReference>
<evidence type="ECO:0000313" key="1">
    <source>
        <dbReference type="EMBL" id="OUC43247.1"/>
    </source>
</evidence>
<reference evidence="1 2" key="1">
    <citation type="submission" date="2015-04" db="EMBL/GenBank/DDBJ databases">
        <title>Draft genome of the roundworm Trichinella nativa.</title>
        <authorList>
            <person name="Mitreva M."/>
        </authorList>
    </citation>
    <scope>NUCLEOTIDE SEQUENCE [LARGE SCALE GENOMIC DNA]</scope>
    <source>
        <strain evidence="1 2">ISS45</strain>
    </source>
</reference>
<proteinExistence type="predicted"/>
<accession>A0A1Y3EHE5</accession>
<organism evidence="1 2">
    <name type="scientific">Trichinella nativa</name>
    <dbReference type="NCBI Taxonomy" id="6335"/>
    <lineage>
        <taxon>Eukaryota</taxon>
        <taxon>Metazoa</taxon>
        <taxon>Ecdysozoa</taxon>
        <taxon>Nematoda</taxon>
        <taxon>Enoplea</taxon>
        <taxon>Dorylaimia</taxon>
        <taxon>Trichinellida</taxon>
        <taxon>Trichinellidae</taxon>
        <taxon>Trichinella</taxon>
    </lineage>
</organism>
<gene>
    <name evidence="1" type="ORF">D917_09885</name>
</gene>